<dbReference type="PANTHER" id="PTHR24353:SF147">
    <property type="entry name" value="CGMP-DEPENDENT SERINE_THREONIN PROTEIN KINASE-RELATED"/>
    <property type="match status" value="1"/>
</dbReference>
<keyword evidence="3 6" id="KW-0547">Nucleotide-binding</keyword>
<dbReference type="SMART" id="SM00220">
    <property type="entry name" value="S_TKc"/>
    <property type="match status" value="1"/>
</dbReference>
<evidence type="ECO:0000256" key="4">
    <source>
        <dbReference type="ARBA" id="ARBA00022777"/>
    </source>
</evidence>
<dbReference type="PROSITE" id="PS00108">
    <property type="entry name" value="PROTEIN_KINASE_ST"/>
    <property type="match status" value="1"/>
</dbReference>
<evidence type="ECO:0000256" key="7">
    <source>
        <dbReference type="RuleBase" id="RU000304"/>
    </source>
</evidence>
<keyword evidence="2" id="KW-0808">Transferase</keyword>
<evidence type="ECO:0000256" key="6">
    <source>
        <dbReference type="PROSITE-ProRule" id="PRU10141"/>
    </source>
</evidence>
<protein>
    <submittedName>
        <fullName evidence="11">cGMP-dependent protein kinase, isozyme 1-like</fullName>
    </submittedName>
</protein>
<keyword evidence="10" id="KW-1185">Reference proteome</keyword>
<dbReference type="InterPro" id="IPR017441">
    <property type="entry name" value="Protein_kinase_ATP_BS"/>
</dbReference>
<dbReference type="Gene3D" id="3.30.200.20">
    <property type="entry name" value="Phosphorylase Kinase, domain 1"/>
    <property type="match status" value="1"/>
</dbReference>
<dbReference type="PROSITE" id="PS00107">
    <property type="entry name" value="PROTEIN_KINASE_ATP"/>
    <property type="match status" value="1"/>
</dbReference>
<dbReference type="InterPro" id="IPR000719">
    <property type="entry name" value="Prot_kinase_dom"/>
</dbReference>
<keyword evidence="5 6" id="KW-0067">ATP-binding</keyword>
<evidence type="ECO:0000313" key="10">
    <source>
        <dbReference type="Proteomes" id="UP000504634"/>
    </source>
</evidence>
<feature type="domain" description="Protein kinase" evidence="8">
    <location>
        <begin position="10"/>
        <end position="197"/>
    </location>
</feature>
<evidence type="ECO:0000256" key="1">
    <source>
        <dbReference type="ARBA" id="ARBA00022527"/>
    </source>
</evidence>
<evidence type="ECO:0000256" key="3">
    <source>
        <dbReference type="ARBA" id="ARBA00022741"/>
    </source>
</evidence>
<dbReference type="PROSITE" id="PS50011">
    <property type="entry name" value="PROTEIN_KINASE_DOM"/>
    <property type="match status" value="1"/>
</dbReference>
<dbReference type="PROSITE" id="PS51285">
    <property type="entry name" value="AGC_KINASE_CTER"/>
    <property type="match status" value="1"/>
</dbReference>
<evidence type="ECO:0000256" key="5">
    <source>
        <dbReference type="ARBA" id="ARBA00022840"/>
    </source>
</evidence>
<comment type="similarity">
    <text evidence="7">Belongs to the protein kinase superfamily.</text>
</comment>
<proteinExistence type="inferred from homology"/>
<gene>
    <name evidence="11" type="primary">LOC115627378</name>
</gene>
<sequence>MDIDMQLSELKFVATLGVGAFGRVNLVTHANDVYAMKCLKKMDINSCDQRHRIDNECKILEQCNSPFICHLHKTLQDSRCTYLLMEPCLGGEVFSFLRRNGGLPEYNAQFISACVIEALEFLHARNIVYRDLKPENLMFDSNGYVKMLSPFMWYFEFDWKSLQALSLKSPFELPLSSPTDTKYFENYSEEAEAWEKY</sequence>
<evidence type="ECO:0000259" key="9">
    <source>
        <dbReference type="PROSITE" id="PS51285"/>
    </source>
</evidence>
<dbReference type="OrthoDB" id="354826at2759"/>
<evidence type="ECO:0000313" key="11">
    <source>
        <dbReference type="RefSeq" id="XP_030378891.1"/>
    </source>
</evidence>
<dbReference type="Pfam" id="PF00069">
    <property type="entry name" value="Pkinase"/>
    <property type="match status" value="1"/>
</dbReference>
<dbReference type="InterPro" id="IPR000961">
    <property type="entry name" value="AGC-kinase_C"/>
</dbReference>
<dbReference type="Proteomes" id="UP000504634">
    <property type="component" value="Unplaced"/>
</dbReference>
<evidence type="ECO:0000259" key="8">
    <source>
        <dbReference type="PROSITE" id="PS50011"/>
    </source>
</evidence>
<dbReference type="GO" id="GO:0004690">
    <property type="term" value="F:cyclic nucleotide-dependent protein kinase activity"/>
    <property type="evidence" value="ECO:0007669"/>
    <property type="project" value="UniProtKB-ARBA"/>
</dbReference>
<reference evidence="11" key="1">
    <citation type="submission" date="2025-08" db="UniProtKB">
        <authorList>
            <consortium name="RefSeq"/>
        </authorList>
    </citation>
    <scope>IDENTIFICATION</scope>
    <source>
        <strain evidence="11">11010-0011.00</strain>
        <tissue evidence="11">Whole body</tissue>
    </source>
</reference>
<evidence type="ECO:0000256" key="2">
    <source>
        <dbReference type="ARBA" id="ARBA00022679"/>
    </source>
</evidence>
<name>A0A6J2TQE1_DROLE</name>
<dbReference type="InterPro" id="IPR008271">
    <property type="entry name" value="Ser/Thr_kinase_AS"/>
</dbReference>
<dbReference type="GeneID" id="115627378"/>
<dbReference type="PANTHER" id="PTHR24353">
    <property type="entry name" value="CYCLIC NUCLEOTIDE-DEPENDENT PROTEIN KINASE"/>
    <property type="match status" value="1"/>
</dbReference>
<dbReference type="GO" id="GO:0005524">
    <property type="term" value="F:ATP binding"/>
    <property type="evidence" value="ECO:0007669"/>
    <property type="project" value="UniProtKB-UniRule"/>
</dbReference>
<keyword evidence="4" id="KW-0418">Kinase</keyword>
<organism evidence="10 11">
    <name type="scientific">Drosophila lebanonensis</name>
    <name type="common">Fruit fly</name>
    <name type="synonym">Scaptodrosophila lebanonensis</name>
    <dbReference type="NCBI Taxonomy" id="7225"/>
    <lineage>
        <taxon>Eukaryota</taxon>
        <taxon>Metazoa</taxon>
        <taxon>Ecdysozoa</taxon>
        <taxon>Arthropoda</taxon>
        <taxon>Hexapoda</taxon>
        <taxon>Insecta</taxon>
        <taxon>Pterygota</taxon>
        <taxon>Neoptera</taxon>
        <taxon>Endopterygota</taxon>
        <taxon>Diptera</taxon>
        <taxon>Brachycera</taxon>
        <taxon>Muscomorpha</taxon>
        <taxon>Ephydroidea</taxon>
        <taxon>Drosophilidae</taxon>
        <taxon>Scaptodrosophila</taxon>
    </lineage>
</organism>
<dbReference type="InterPro" id="IPR011009">
    <property type="entry name" value="Kinase-like_dom_sf"/>
</dbReference>
<feature type="binding site" evidence="6">
    <location>
        <position position="37"/>
    </location>
    <ligand>
        <name>ATP</name>
        <dbReference type="ChEBI" id="CHEBI:30616"/>
    </ligand>
</feature>
<dbReference type="SUPFAM" id="SSF56112">
    <property type="entry name" value="Protein kinase-like (PK-like)"/>
    <property type="match status" value="1"/>
</dbReference>
<accession>A0A6J2TQE1</accession>
<dbReference type="RefSeq" id="XP_030378891.1">
    <property type="nucleotide sequence ID" value="XM_030523031.1"/>
</dbReference>
<keyword evidence="1 7" id="KW-0723">Serine/threonine-protein kinase</keyword>
<dbReference type="AlphaFoldDB" id="A0A6J2TQE1"/>
<feature type="domain" description="AGC-kinase C-terminal" evidence="9">
    <location>
        <begin position="155"/>
        <end position="197"/>
    </location>
</feature>
<dbReference type="Gene3D" id="1.10.510.10">
    <property type="entry name" value="Transferase(Phosphotransferase) domain 1"/>
    <property type="match status" value="1"/>
</dbReference>